<comment type="similarity">
    <text evidence="1">Belongs to the nanos family.</text>
</comment>
<dbReference type="GO" id="GO:0003723">
    <property type="term" value="F:RNA binding"/>
    <property type="evidence" value="ECO:0007669"/>
    <property type="project" value="UniProtKB-UniRule"/>
</dbReference>
<feature type="domain" description="Nanos-type" evidence="2">
    <location>
        <begin position="157"/>
        <end position="203"/>
    </location>
</feature>
<evidence type="ECO:0000313" key="3">
    <source>
        <dbReference type="EMBL" id="KAK5977498.1"/>
    </source>
</evidence>
<keyword evidence="1" id="KW-0479">Metal-binding</keyword>
<proteinExistence type="inferred from homology"/>
<evidence type="ECO:0000256" key="1">
    <source>
        <dbReference type="PROSITE-ProRule" id="PRU00855"/>
    </source>
</evidence>
<dbReference type="Proteomes" id="UP001331761">
    <property type="component" value="Unassembled WGS sequence"/>
</dbReference>
<evidence type="ECO:0000313" key="4">
    <source>
        <dbReference type="Proteomes" id="UP001331761"/>
    </source>
</evidence>
<accession>A0AAN8G5Z0</accession>
<keyword evidence="4" id="KW-1185">Reference proteome</keyword>
<evidence type="ECO:0000259" key="2">
    <source>
        <dbReference type="PROSITE" id="PS51522"/>
    </source>
</evidence>
<gene>
    <name evidence="3" type="ORF">GCK32_002204</name>
</gene>
<keyword evidence="1" id="KW-0694">RNA-binding</keyword>
<protein>
    <submittedName>
        <fullName evidence="3">Nanos-type domain-containing protein</fullName>
    </submittedName>
</protein>
<keyword evidence="1" id="KW-0863">Zinc-finger</keyword>
<dbReference type="InterPro" id="IPR024161">
    <property type="entry name" value="Znf_nanos-typ"/>
</dbReference>
<dbReference type="AlphaFoldDB" id="A0AAN8G5Z0"/>
<dbReference type="PROSITE" id="PS51522">
    <property type="entry name" value="ZF_NANOS"/>
    <property type="match status" value="1"/>
</dbReference>
<keyword evidence="1" id="KW-0862">Zinc</keyword>
<reference evidence="3 4" key="1">
    <citation type="submission" date="2019-10" db="EMBL/GenBank/DDBJ databases">
        <title>Assembly and Annotation for the nematode Trichostrongylus colubriformis.</title>
        <authorList>
            <person name="Martin J."/>
        </authorList>
    </citation>
    <scope>NUCLEOTIDE SEQUENCE [LARGE SCALE GENOMIC DNA]</scope>
    <source>
        <strain evidence="3">G859</strain>
        <tissue evidence="3">Whole worm</tissue>
    </source>
</reference>
<dbReference type="GO" id="GO:0008270">
    <property type="term" value="F:zinc ion binding"/>
    <property type="evidence" value="ECO:0007669"/>
    <property type="project" value="UniProtKB-KW"/>
</dbReference>
<dbReference type="EMBL" id="WIXE01010529">
    <property type="protein sequence ID" value="KAK5977498.1"/>
    <property type="molecule type" value="Genomic_DNA"/>
</dbReference>
<dbReference type="GO" id="GO:0006417">
    <property type="term" value="P:regulation of translation"/>
    <property type="evidence" value="ECO:0007669"/>
    <property type="project" value="UniProtKB-UniRule"/>
</dbReference>
<organism evidence="3 4">
    <name type="scientific">Trichostrongylus colubriformis</name>
    <name type="common">Black scour worm</name>
    <dbReference type="NCBI Taxonomy" id="6319"/>
    <lineage>
        <taxon>Eukaryota</taxon>
        <taxon>Metazoa</taxon>
        <taxon>Ecdysozoa</taxon>
        <taxon>Nematoda</taxon>
        <taxon>Chromadorea</taxon>
        <taxon>Rhabditida</taxon>
        <taxon>Rhabditina</taxon>
        <taxon>Rhabditomorpha</taxon>
        <taxon>Strongyloidea</taxon>
        <taxon>Trichostrongylidae</taxon>
        <taxon>Trichostrongylus</taxon>
    </lineage>
</organism>
<sequence length="246" mass="28126">MIGAGEHRSITILLPMLSIAPFPTKTWSFAEDLPMLSSPQFHPLYHVTDAPSMEKLSSSTRVEEEPLWYQPTDQMRTVPAEPLSRVFENRMPSTFQSSTSCVYHVDVPSHLLRAQPSRYSIRALENVEPPLNHFPRLYSLQRYGDKGTSNRLYNGEDCGYCRSVGKPSCGHVKTSCPELFALKPCTLCGADGYDNHTLMHCPSQQKIKLELKEEHRRRMNVRQLERIQKRAEIVNAKHSQLPFMLV</sequence>
<comment type="caution">
    <text evidence="3">The sequence shown here is derived from an EMBL/GenBank/DDBJ whole genome shotgun (WGS) entry which is preliminary data.</text>
</comment>
<name>A0AAN8G5Z0_TRICO</name>
<keyword evidence="1" id="KW-0810">Translation regulation</keyword>